<evidence type="ECO:0000256" key="4">
    <source>
        <dbReference type="ARBA" id="ARBA00023163"/>
    </source>
</evidence>
<accession>A0A5N6RA22</accession>
<dbReference type="Proteomes" id="UP000327013">
    <property type="component" value="Chromosome 6"/>
</dbReference>
<feature type="region of interest" description="Disordered" evidence="6">
    <location>
        <begin position="84"/>
        <end position="109"/>
    </location>
</feature>
<evidence type="ECO:0000259" key="7">
    <source>
        <dbReference type="PROSITE" id="PS50888"/>
    </source>
</evidence>
<evidence type="ECO:0000256" key="1">
    <source>
        <dbReference type="ARBA" id="ARBA00004123"/>
    </source>
</evidence>
<dbReference type="Gene3D" id="4.10.280.10">
    <property type="entry name" value="Helix-loop-helix DNA-binding domain"/>
    <property type="match status" value="1"/>
</dbReference>
<dbReference type="GO" id="GO:0005634">
    <property type="term" value="C:nucleus"/>
    <property type="evidence" value="ECO:0007669"/>
    <property type="project" value="UniProtKB-SubCell"/>
</dbReference>
<dbReference type="PANTHER" id="PTHR45914:SF24">
    <property type="entry name" value="BHLH DOMAIN-CONTAINING PROTEIN"/>
    <property type="match status" value="1"/>
</dbReference>
<organism evidence="8 9">
    <name type="scientific">Carpinus fangiana</name>
    <dbReference type="NCBI Taxonomy" id="176857"/>
    <lineage>
        <taxon>Eukaryota</taxon>
        <taxon>Viridiplantae</taxon>
        <taxon>Streptophyta</taxon>
        <taxon>Embryophyta</taxon>
        <taxon>Tracheophyta</taxon>
        <taxon>Spermatophyta</taxon>
        <taxon>Magnoliopsida</taxon>
        <taxon>eudicotyledons</taxon>
        <taxon>Gunneridae</taxon>
        <taxon>Pentapetalae</taxon>
        <taxon>rosids</taxon>
        <taxon>fabids</taxon>
        <taxon>Fagales</taxon>
        <taxon>Betulaceae</taxon>
        <taxon>Carpinus</taxon>
    </lineage>
</organism>
<feature type="domain" description="BHLH" evidence="7">
    <location>
        <begin position="209"/>
        <end position="258"/>
    </location>
</feature>
<sequence>MEKDFDSSFAGGESDEESSIDAMFSGVSFQSFLAEKTLMPLYGDYAVGDPPLGFPENSTSTTTPTSFPFTFFSEDFPALKYRNQLGQNSSDEGPRVGQLKSGEDSGKHKLNLKLPKTEPFHFHDEFNTETIQTQTQTQPFNFLTNPTADLKLSQHFFHLPHLHSLELEHSQAQAYLSASPSKRARVESVTSDSQTLESIVQSCYYLNRPVVIPQSKLARRRRQKLSEKMQGLQKLMPWDTKMDMSTMLEEAHKYVKYLQAQLKALQSMPPHSSRAFPSAQISYGGVFGYLEQLTRGQILQVLVNSPVTQNVLYSHGFCVFSFEQLRDVPALQRARIFNP</sequence>
<keyword evidence="5" id="KW-0539">Nucleus</keyword>
<dbReference type="InterPro" id="IPR045843">
    <property type="entry name" value="IND-like"/>
</dbReference>
<dbReference type="SMART" id="SM00353">
    <property type="entry name" value="HLH"/>
    <property type="match status" value="1"/>
</dbReference>
<evidence type="ECO:0000256" key="3">
    <source>
        <dbReference type="ARBA" id="ARBA00023125"/>
    </source>
</evidence>
<keyword evidence="9" id="KW-1185">Reference proteome</keyword>
<gene>
    <name evidence="8" type="ORF">FH972_014460</name>
</gene>
<evidence type="ECO:0000256" key="5">
    <source>
        <dbReference type="ARBA" id="ARBA00023242"/>
    </source>
</evidence>
<dbReference type="AlphaFoldDB" id="A0A5N6RA22"/>
<comment type="subcellular location">
    <subcellularLocation>
        <location evidence="1">Nucleus</location>
    </subcellularLocation>
</comment>
<dbReference type="OrthoDB" id="1610519at2759"/>
<dbReference type="Pfam" id="PF00010">
    <property type="entry name" value="HLH"/>
    <property type="match status" value="1"/>
</dbReference>
<evidence type="ECO:0000313" key="8">
    <source>
        <dbReference type="EMBL" id="KAE8075772.1"/>
    </source>
</evidence>
<dbReference type="EMBL" id="CM017326">
    <property type="protein sequence ID" value="KAE8075772.1"/>
    <property type="molecule type" value="Genomic_DNA"/>
</dbReference>
<keyword evidence="4" id="KW-0804">Transcription</keyword>
<proteinExistence type="predicted"/>
<dbReference type="GO" id="GO:0003677">
    <property type="term" value="F:DNA binding"/>
    <property type="evidence" value="ECO:0007669"/>
    <property type="project" value="UniProtKB-KW"/>
</dbReference>
<evidence type="ECO:0000256" key="6">
    <source>
        <dbReference type="SAM" id="MobiDB-lite"/>
    </source>
</evidence>
<dbReference type="GO" id="GO:0003700">
    <property type="term" value="F:DNA-binding transcription factor activity"/>
    <property type="evidence" value="ECO:0007669"/>
    <property type="project" value="InterPro"/>
</dbReference>
<keyword evidence="2" id="KW-0805">Transcription regulation</keyword>
<evidence type="ECO:0000313" key="9">
    <source>
        <dbReference type="Proteomes" id="UP000327013"/>
    </source>
</evidence>
<protein>
    <recommendedName>
        <fullName evidence="7">BHLH domain-containing protein</fullName>
    </recommendedName>
</protein>
<evidence type="ECO:0000256" key="2">
    <source>
        <dbReference type="ARBA" id="ARBA00023015"/>
    </source>
</evidence>
<dbReference type="InterPro" id="IPR011598">
    <property type="entry name" value="bHLH_dom"/>
</dbReference>
<reference evidence="8 9" key="1">
    <citation type="submission" date="2019-06" db="EMBL/GenBank/DDBJ databases">
        <title>A chromosomal-level reference genome of Carpinus fangiana (Coryloideae, Betulaceae).</title>
        <authorList>
            <person name="Yang X."/>
            <person name="Wang Z."/>
            <person name="Zhang L."/>
            <person name="Hao G."/>
            <person name="Liu J."/>
            <person name="Yang Y."/>
        </authorList>
    </citation>
    <scope>NUCLEOTIDE SEQUENCE [LARGE SCALE GENOMIC DNA]</scope>
    <source>
        <strain evidence="8">Cfa_2016G</strain>
        <tissue evidence="8">Leaf</tissue>
    </source>
</reference>
<dbReference type="GO" id="GO:0046983">
    <property type="term" value="F:protein dimerization activity"/>
    <property type="evidence" value="ECO:0007669"/>
    <property type="project" value="InterPro"/>
</dbReference>
<keyword evidence="3" id="KW-0238">DNA-binding</keyword>
<dbReference type="InterPro" id="IPR036638">
    <property type="entry name" value="HLH_DNA-bd_sf"/>
</dbReference>
<dbReference type="PROSITE" id="PS50888">
    <property type="entry name" value="BHLH"/>
    <property type="match status" value="1"/>
</dbReference>
<name>A0A5N6RA22_9ROSI</name>
<dbReference type="PANTHER" id="PTHR45914">
    <property type="entry name" value="TRANSCRIPTION FACTOR HEC3-RELATED"/>
    <property type="match status" value="1"/>
</dbReference>
<dbReference type="SUPFAM" id="SSF47459">
    <property type="entry name" value="HLH, helix-loop-helix DNA-binding domain"/>
    <property type="match status" value="1"/>
</dbReference>